<protein>
    <submittedName>
        <fullName evidence="2">Uncharacterized protein</fullName>
    </submittedName>
</protein>
<feature type="compositionally biased region" description="Polar residues" evidence="1">
    <location>
        <begin position="52"/>
        <end position="66"/>
    </location>
</feature>
<feature type="compositionally biased region" description="Polar residues" evidence="1">
    <location>
        <begin position="33"/>
        <end position="43"/>
    </location>
</feature>
<evidence type="ECO:0000313" key="2">
    <source>
        <dbReference type="EMBL" id="MBW97355.1"/>
    </source>
</evidence>
<sequence length="66" mass="7343">MGLRSGRKKIQQWHGKPKNLPDPERSPAGAGSDSGQIVSWWSKNEQDHMPVIQSTQNLSRSLTDST</sequence>
<organism evidence="2">
    <name type="scientific">Rhizophora mucronata</name>
    <name type="common">Asiatic mangrove</name>
    <dbReference type="NCBI Taxonomy" id="61149"/>
    <lineage>
        <taxon>Eukaryota</taxon>
        <taxon>Viridiplantae</taxon>
        <taxon>Streptophyta</taxon>
        <taxon>Embryophyta</taxon>
        <taxon>Tracheophyta</taxon>
        <taxon>Spermatophyta</taxon>
        <taxon>Magnoliopsida</taxon>
        <taxon>eudicotyledons</taxon>
        <taxon>Gunneridae</taxon>
        <taxon>Pentapetalae</taxon>
        <taxon>rosids</taxon>
        <taxon>fabids</taxon>
        <taxon>Malpighiales</taxon>
        <taxon>Rhizophoraceae</taxon>
        <taxon>Rhizophora</taxon>
    </lineage>
</organism>
<accession>A0A2P2JV64</accession>
<name>A0A2P2JV64_RHIMU</name>
<evidence type="ECO:0000256" key="1">
    <source>
        <dbReference type="SAM" id="MobiDB-lite"/>
    </source>
</evidence>
<reference evidence="2" key="1">
    <citation type="submission" date="2018-02" db="EMBL/GenBank/DDBJ databases">
        <title>Rhizophora mucronata_Transcriptome.</title>
        <authorList>
            <person name="Meera S.P."/>
            <person name="Sreeshan A."/>
            <person name="Augustine A."/>
        </authorList>
    </citation>
    <scope>NUCLEOTIDE SEQUENCE</scope>
    <source>
        <tissue evidence="2">Leaf</tissue>
    </source>
</reference>
<dbReference type="EMBL" id="GGEC01016872">
    <property type="protein sequence ID" value="MBW97355.1"/>
    <property type="molecule type" value="Transcribed_RNA"/>
</dbReference>
<proteinExistence type="predicted"/>
<feature type="region of interest" description="Disordered" evidence="1">
    <location>
        <begin position="1"/>
        <end position="66"/>
    </location>
</feature>
<dbReference type="AlphaFoldDB" id="A0A2P2JV64"/>
<feature type="compositionally biased region" description="Basic residues" evidence="1">
    <location>
        <begin position="1"/>
        <end position="17"/>
    </location>
</feature>